<keyword evidence="6" id="KW-1003">Cell membrane</keyword>
<dbReference type="EMBL" id="OV696702">
    <property type="protein sequence ID" value="CAH1249697.1"/>
    <property type="molecule type" value="Genomic_DNA"/>
</dbReference>
<feature type="compositionally biased region" description="Basic and acidic residues" evidence="16">
    <location>
        <begin position="55"/>
        <end position="68"/>
    </location>
</feature>
<dbReference type="InterPro" id="IPR001849">
    <property type="entry name" value="PH_domain"/>
</dbReference>
<dbReference type="SUPFAM" id="SSF144000">
    <property type="entry name" value="Oxysterol-binding protein-like"/>
    <property type="match status" value="1"/>
</dbReference>
<keyword evidence="8" id="KW-0597">Phosphoprotein</keyword>
<dbReference type="Gene3D" id="3.30.70.3490">
    <property type="match status" value="1"/>
</dbReference>
<evidence type="ECO:0000256" key="13">
    <source>
        <dbReference type="RuleBase" id="RU003844"/>
    </source>
</evidence>
<name>A0A8K0EI39_BRALA</name>
<feature type="region of interest" description="Disordered" evidence="16">
    <location>
        <begin position="1"/>
        <end position="68"/>
    </location>
</feature>
<dbReference type="GO" id="GO:0005789">
    <property type="term" value="C:endoplasmic reticulum membrane"/>
    <property type="evidence" value="ECO:0007669"/>
    <property type="project" value="UniProtKB-SubCell"/>
</dbReference>
<keyword evidence="15" id="KW-0175">Coiled coil</keyword>
<dbReference type="Gene3D" id="2.40.160.120">
    <property type="match status" value="1"/>
</dbReference>
<dbReference type="SMART" id="SM00233">
    <property type="entry name" value="PH"/>
    <property type="match status" value="1"/>
</dbReference>
<evidence type="ECO:0000256" key="9">
    <source>
        <dbReference type="ARBA" id="ARBA00022824"/>
    </source>
</evidence>
<dbReference type="GO" id="GO:0120015">
    <property type="term" value="F:sterol transfer activity"/>
    <property type="evidence" value="ECO:0007669"/>
    <property type="project" value="UniProtKB-ARBA"/>
</dbReference>
<keyword evidence="9" id="KW-0256">Endoplasmic reticulum</keyword>
<feature type="compositionally biased region" description="Basic and acidic residues" evidence="16">
    <location>
        <begin position="1"/>
        <end position="10"/>
    </location>
</feature>
<dbReference type="CDD" id="cd13287">
    <property type="entry name" value="PH_ORP3_ORP6_ORP7"/>
    <property type="match status" value="1"/>
</dbReference>
<evidence type="ECO:0000313" key="19">
    <source>
        <dbReference type="Proteomes" id="UP000838412"/>
    </source>
</evidence>
<dbReference type="InterPro" id="IPR037239">
    <property type="entry name" value="OSBP_sf"/>
</dbReference>
<feature type="compositionally biased region" description="Low complexity" evidence="16">
    <location>
        <begin position="360"/>
        <end position="375"/>
    </location>
</feature>
<keyword evidence="7" id="KW-0963">Cytoplasm</keyword>
<dbReference type="OrthoDB" id="1854502at2759"/>
<evidence type="ECO:0000256" key="1">
    <source>
        <dbReference type="ARBA" id="ARBA00004236"/>
    </source>
</evidence>
<feature type="compositionally biased region" description="Low complexity" evidence="16">
    <location>
        <begin position="314"/>
        <end position="336"/>
    </location>
</feature>
<evidence type="ECO:0000256" key="4">
    <source>
        <dbReference type="ARBA" id="ARBA00008842"/>
    </source>
</evidence>
<dbReference type="PANTHER" id="PTHR10972:SF203">
    <property type="entry name" value="OXYSTEROL-BINDING PROTEIN HOMOLOG 3"/>
    <property type="match status" value="1"/>
</dbReference>
<evidence type="ECO:0000256" key="15">
    <source>
        <dbReference type="SAM" id="Coils"/>
    </source>
</evidence>
<dbReference type="Pfam" id="PF15409">
    <property type="entry name" value="PH_8"/>
    <property type="match status" value="1"/>
</dbReference>
<keyword evidence="12" id="KW-0472">Membrane</keyword>
<evidence type="ECO:0000256" key="8">
    <source>
        <dbReference type="ARBA" id="ARBA00022553"/>
    </source>
</evidence>
<comment type="similarity">
    <text evidence="4 13">Belongs to the OSBP family.</text>
</comment>
<accession>A0A8K0EI39</accession>
<feature type="compositionally biased region" description="Acidic residues" evidence="16">
    <location>
        <begin position="513"/>
        <end position="530"/>
    </location>
</feature>
<dbReference type="GO" id="GO:0005634">
    <property type="term" value="C:nucleus"/>
    <property type="evidence" value="ECO:0007669"/>
    <property type="project" value="UniProtKB-ARBA"/>
</dbReference>
<dbReference type="AlphaFoldDB" id="A0A8K0EI39"/>
<evidence type="ECO:0000256" key="3">
    <source>
        <dbReference type="ARBA" id="ARBA00004586"/>
    </source>
</evidence>
<gene>
    <name evidence="18" type="primary">OSBPL6</name>
    <name evidence="18" type="ORF">BLAG_LOCUS10708</name>
</gene>
<dbReference type="Proteomes" id="UP000838412">
    <property type="component" value="Chromosome 17"/>
</dbReference>
<feature type="domain" description="PH" evidence="17">
    <location>
        <begin position="89"/>
        <end position="185"/>
    </location>
</feature>
<organism evidence="18 19">
    <name type="scientific">Branchiostoma lanceolatum</name>
    <name type="common">Common lancelet</name>
    <name type="synonym">Amphioxus lanceolatum</name>
    <dbReference type="NCBI Taxonomy" id="7740"/>
    <lineage>
        <taxon>Eukaryota</taxon>
        <taxon>Metazoa</taxon>
        <taxon>Chordata</taxon>
        <taxon>Cephalochordata</taxon>
        <taxon>Leptocardii</taxon>
        <taxon>Amphioxiformes</taxon>
        <taxon>Branchiostomatidae</taxon>
        <taxon>Branchiostoma</taxon>
    </lineage>
</organism>
<keyword evidence="10 14" id="KW-0445">Lipid transport</keyword>
<dbReference type="InterPro" id="IPR041680">
    <property type="entry name" value="PH_8"/>
</dbReference>
<protein>
    <recommendedName>
        <fullName evidence="14">Oxysterol-binding protein</fullName>
    </recommendedName>
</protein>
<evidence type="ECO:0000256" key="6">
    <source>
        <dbReference type="ARBA" id="ARBA00022475"/>
    </source>
</evidence>
<evidence type="ECO:0000256" key="11">
    <source>
        <dbReference type="ARBA" id="ARBA00023121"/>
    </source>
</evidence>
<reference evidence="18" key="1">
    <citation type="submission" date="2022-01" db="EMBL/GenBank/DDBJ databases">
        <authorList>
            <person name="Braso-Vives M."/>
        </authorList>
    </citation>
    <scope>NUCLEOTIDE SEQUENCE</scope>
</reference>
<evidence type="ECO:0000256" key="14">
    <source>
        <dbReference type="RuleBase" id="RU003845"/>
    </source>
</evidence>
<dbReference type="GO" id="GO:0015485">
    <property type="term" value="F:cholesterol binding"/>
    <property type="evidence" value="ECO:0007669"/>
    <property type="project" value="TreeGrafter"/>
</dbReference>
<evidence type="ECO:0000256" key="2">
    <source>
        <dbReference type="ARBA" id="ARBA00004514"/>
    </source>
</evidence>
<feature type="region of interest" description="Disordered" evidence="16">
    <location>
        <begin position="506"/>
        <end position="556"/>
    </location>
</feature>
<dbReference type="InterPro" id="IPR011993">
    <property type="entry name" value="PH-like_dom_sf"/>
</dbReference>
<dbReference type="FunFam" id="2.30.29.30:FF:000011">
    <property type="entry name" value="Oxysterol-binding protein"/>
    <property type="match status" value="1"/>
</dbReference>
<dbReference type="Gene3D" id="2.30.29.30">
    <property type="entry name" value="Pleckstrin-homology domain (PH domain)/Phosphotyrosine-binding domain (PTB)"/>
    <property type="match status" value="1"/>
</dbReference>
<dbReference type="SUPFAM" id="SSF50729">
    <property type="entry name" value="PH domain-like"/>
    <property type="match status" value="1"/>
</dbReference>
<sequence length="924" mass="104391">MDTASKKSVEATRSTESAGAAAPPAEGPSAQDGTARLSLKSTSDKSTSGSSKETPSPKKEKDSPDLEKGEWEIVEGLKTGASVEKSTPTKYEGFMLKKRKWPLKGWHKRFFVLEKGFLKYAKRLQSVQRGKLHGSIDVGLSVMSIMKDARRIDLDTEDSIYHLKLKSHDLFNIWVSKLREHRLWRQNEIASGGSDTKYNSDVFSTPLSPETPPLIRNRRLSMPRTMSRSSSALGQGRVAAWLMESEAMEQCNKELSSVQTKVYQLNSILQELQRLQSSLDDQYKYLDLSVPDLASKKKSWRLSFRKSKHKKSMSHGGSSTASTSSTASVSSNRNSTGATIGAMLPPPSTLAVEKQPHHMSTPNISSETTPTSPTSQQRSEEMRLRQEFVNNAKEVYSQLKVLTLTLRSERDKLQDAMGQQVLSPSHGGHADRLGTALGQAQAQNADLRARLNRIAREADLTTVQTPGGTLDQKTPLLQRQFSGDDHLSLSTAESVTEFFDAEEFLISSSSSDGESEDESLVSGESEETMATDDSTTTAMDAGMSQTGHRSQLPCPKPETGDLSIWSIMRKNIGKDLSKVCMPVTMNEPLNTLQRLAEELEYSELLDKAAETDNPYERMALIAAFAVSGYSSTYYRAGQKPFNPLLGETYECVREDKGFSFIAEQVSHHPPISACHCKGEKWVFWQDARLKTKFWGKSMEIIPIGTVNVSIPKYNDHYTWSKVTSCIHNIMTGQRWMDHYGEKIIKNKDITCRLMFHKASYWSTRCHDVLGSVLDKDGKEVHHLFGKWHEGLWCGHPPSAKCIWRPGSMPEEYDLYYGFTRFAVELNELTPDLRTALPPTDTRFRPDQRLLEEGQVQRAQNEKVRLEQMQRMREREREEGGVVYQPRFFRRAKQEHHHDSWTFNNTYWDMRTTPGFSQTENMKLW</sequence>
<evidence type="ECO:0000256" key="16">
    <source>
        <dbReference type="SAM" id="MobiDB-lite"/>
    </source>
</evidence>
<feature type="compositionally biased region" description="Low complexity" evidence="16">
    <location>
        <begin position="38"/>
        <end position="54"/>
    </location>
</feature>
<dbReference type="InterPro" id="IPR018494">
    <property type="entry name" value="Oxysterol-bd_CS"/>
</dbReference>
<proteinExistence type="inferred from homology"/>
<feature type="compositionally biased region" description="Low complexity" evidence="16">
    <location>
        <begin position="531"/>
        <end position="541"/>
    </location>
</feature>
<feature type="region of interest" description="Disordered" evidence="16">
    <location>
        <begin position="302"/>
        <end position="382"/>
    </location>
</feature>
<keyword evidence="5 14" id="KW-0813">Transport</keyword>
<evidence type="ECO:0000256" key="12">
    <source>
        <dbReference type="ARBA" id="ARBA00023136"/>
    </source>
</evidence>
<dbReference type="Pfam" id="PF01237">
    <property type="entry name" value="Oxysterol_BP"/>
    <property type="match status" value="1"/>
</dbReference>
<evidence type="ECO:0000256" key="10">
    <source>
        <dbReference type="ARBA" id="ARBA00023055"/>
    </source>
</evidence>
<feature type="compositionally biased region" description="Basic residues" evidence="16">
    <location>
        <begin position="302"/>
        <end position="313"/>
    </location>
</feature>
<keyword evidence="19" id="KW-1185">Reference proteome</keyword>
<evidence type="ECO:0000256" key="7">
    <source>
        <dbReference type="ARBA" id="ARBA00022490"/>
    </source>
</evidence>
<dbReference type="GO" id="GO:0097038">
    <property type="term" value="C:perinuclear endoplasmic reticulum"/>
    <property type="evidence" value="ECO:0007669"/>
    <property type="project" value="TreeGrafter"/>
</dbReference>
<evidence type="ECO:0000256" key="5">
    <source>
        <dbReference type="ARBA" id="ARBA00022448"/>
    </source>
</evidence>
<dbReference type="FunFam" id="2.40.160.120:FF:000001">
    <property type="entry name" value="Oxysterol-binding protein"/>
    <property type="match status" value="1"/>
</dbReference>
<feature type="compositionally biased region" description="Low complexity" evidence="16">
    <location>
        <begin position="16"/>
        <end position="30"/>
    </location>
</feature>
<evidence type="ECO:0000259" key="17">
    <source>
        <dbReference type="SMART" id="SM00233"/>
    </source>
</evidence>
<feature type="coiled-coil region" evidence="15">
    <location>
        <begin position="848"/>
        <end position="878"/>
    </location>
</feature>
<dbReference type="PANTHER" id="PTHR10972">
    <property type="entry name" value="OXYSTEROL-BINDING PROTEIN-RELATED"/>
    <property type="match status" value="1"/>
</dbReference>
<dbReference type="GO" id="GO:0005829">
    <property type="term" value="C:cytosol"/>
    <property type="evidence" value="ECO:0007669"/>
    <property type="project" value="UniProtKB-SubCell"/>
</dbReference>
<evidence type="ECO:0000313" key="18">
    <source>
        <dbReference type="EMBL" id="CAH1249697.1"/>
    </source>
</evidence>
<dbReference type="GO" id="GO:0006699">
    <property type="term" value="P:bile acid biosynthetic process"/>
    <property type="evidence" value="ECO:0007669"/>
    <property type="project" value="UniProtKB-ARBA"/>
</dbReference>
<keyword evidence="11" id="KW-0446">Lipid-binding</keyword>
<dbReference type="InterPro" id="IPR000648">
    <property type="entry name" value="Oxysterol-bd"/>
</dbReference>
<dbReference type="GO" id="GO:0005886">
    <property type="term" value="C:plasma membrane"/>
    <property type="evidence" value="ECO:0007669"/>
    <property type="project" value="UniProtKB-SubCell"/>
</dbReference>
<comment type="subcellular location">
    <subcellularLocation>
        <location evidence="1">Cell membrane</location>
    </subcellularLocation>
    <subcellularLocation>
        <location evidence="2">Cytoplasm</location>
        <location evidence="2">Cytosol</location>
    </subcellularLocation>
    <subcellularLocation>
        <location evidence="3">Endoplasmic reticulum membrane</location>
    </subcellularLocation>
</comment>
<dbReference type="PROSITE" id="PS01013">
    <property type="entry name" value="OSBP"/>
    <property type="match status" value="1"/>
</dbReference>